<dbReference type="GO" id="GO:0006950">
    <property type="term" value="P:response to stress"/>
    <property type="evidence" value="ECO:0007669"/>
    <property type="project" value="TreeGrafter"/>
</dbReference>
<proteinExistence type="predicted"/>
<dbReference type="Pfam" id="PF12802">
    <property type="entry name" value="MarR_2"/>
    <property type="match status" value="1"/>
</dbReference>
<dbReference type="SMART" id="SM00347">
    <property type="entry name" value="HTH_MARR"/>
    <property type="match status" value="1"/>
</dbReference>
<dbReference type="InterPro" id="IPR036390">
    <property type="entry name" value="WH_DNA-bd_sf"/>
</dbReference>
<dbReference type="EMBL" id="JADJIB010000005">
    <property type="protein sequence ID" value="MBK7274172.1"/>
    <property type="molecule type" value="Genomic_DNA"/>
</dbReference>
<comment type="caution">
    <text evidence="2">The sequence shown here is derived from an EMBL/GenBank/DDBJ whole genome shotgun (WGS) entry which is preliminary data.</text>
</comment>
<dbReference type="Gene3D" id="1.10.10.10">
    <property type="entry name" value="Winged helix-like DNA-binding domain superfamily/Winged helix DNA-binding domain"/>
    <property type="match status" value="1"/>
</dbReference>
<name>A0A935ILM4_9MICO</name>
<dbReference type="GO" id="GO:0003700">
    <property type="term" value="F:DNA-binding transcription factor activity"/>
    <property type="evidence" value="ECO:0007669"/>
    <property type="project" value="InterPro"/>
</dbReference>
<dbReference type="PROSITE" id="PS50995">
    <property type="entry name" value="HTH_MARR_2"/>
    <property type="match status" value="1"/>
</dbReference>
<protein>
    <submittedName>
        <fullName evidence="2">MarR family transcriptional regulator</fullName>
    </submittedName>
</protein>
<reference evidence="2 3" key="1">
    <citation type="submission" date="2020-10" db="EMBL/GenBank/DDBJ databases">
        <title>Connecting structure to function with the recovery of over 1000 high-quality activated sludge metagenome-assembled genomes encoding full-length rRNA genes using long-read sequencing.</title>
        <authorList>
            <person name="Singleton C.M."/>
            <person name="Petriglieri F."/>
            <person name="Kristensen J.M."/>
            <person name="Kirkegaard R.H."/>
            <person name="Michaelsen T.Y."/>
            <person name="Andersen M.H."/>
            <person name="Karst S.M."/>
            <person name="Dueholm M.S."/>
            <person name="Nielsen P.H."/>
            <person name="Albertsen M."/>
        </authorList>
    </citation>
    <scope>NUCLEOTIDE SEQUENCE [LARGE SCALE GENOMIC DNA]</scope>
    <source>
        <strain evidence="2">Ega_18-Q3-R5-49_MAXAC.001</strain>
    </source>
</reference>
<dbReference type="InterPro" id="IPR039422">
    <property type="entry name" value="MarR/SlyA-like"/>
</dbReference>
<evidence type="ECO:0000313" key="3">
    <source>
        <dbReference type="Proteomes" id="UP000726105"/>
    </source>
</evidence>
<dbReference type="AlphaFoldDB" id="A0A935ILM4"/>
<dbReference type="SUPFAM" id="SSF46785">
    <property type="entry name" value="Winged helix' DNA-binding domain"/>
    <property type="match status" value="1"/>
</dbReference>
<dbReference type="Proteomes" id="UP000726105">
    <property type="component" value="Unassembled WGS sequence"/>
</dbReference>
<accession>A0A935ILM4</accession>
<gene>
    <name evidence="2" type="ORF">IPI13_13725</name>
</gene>
<dbReference type="InterPro" id="IPR036388">
    <property type="entry name" value="WH-like_DNA-bd_sf"/>
</dbReference>
<feature type="domain" description="HTH marR-type" evidence="1">
    <location>
        <begin position="19"/>
        <end position="151"/>
    </location>
</feature>
<organism evidence="2 3">
    <name type="scientific">Candidatus Phosphoribacter hodrii</name>
    <dbReference type="NCBI Taxonomy" id="2953743"/>
    <lineage>
        <taxon>Bacteria</taxon>
        <taxon>Bacillati</taxon>
        <taxon>Actinomycetota</taxon>
        <taxon>Actinomycetes</taxon>
        <taxon>Micrococcales</taxon>
        <taxon>Dermatophilaceae</taxon>
        <taxon>Candidatus Phosphoribacter</taxon>
    </lineage>
</organism>
<dbReference type="PANTHER" id="PTHR33164:SF57">
    <property type="entry name" value="MARR-FAMILY TRANSCRIPTIONAL REGULATOR"/>
    <property type="match status" value="1"/>
</dbReference>
<evidence type="ECO:0000313" key="2">
    <source>
        <dbReference type="EMBL" id="MBK7274172.1"/>
    </source>
</evidence>
<sequence>MQATISPDAGPPAVTVGTGGALGAELVRLVKLLVAMRQHAPTTHGAIDTTHYPVLFALANGPLRISDLAGCAHSDVSTVSRQVSFLVQHHLLAKVPDPADGRAHRVSLTDEGRAAIDQALAARGQWLSAIMTDWSDEDARQFLHQVSRFTASLEAAHGRFERAAR</sequence>
<dbReference type="PANTHER" id="PTHR33164">
    <property type="entry name" value="TRANSCRIPTIONAL REGULATOR, MARR FAMILY"/>
    <property type="match status" value="1"/>
</dbReference>
<evidence type="ECO:0000259" key="1">
    <source>
        <dbReference type="PROSITE" id="PS50995"/>
    </source>
</evidence>
<dbReference type="InterPro" id="IPR000835">
    <property type="entry name" value="HTH_MarR-typ"/>
</dbReference>